<gene>
    <name evidence="2" type="ORF">KP79_PYT22137</name>
</gene>
<feature type="compositionally biased region" description="Basic and acidic residues" evidence="1">
    <location>
        <begin position="670"/>
        <end position="680"/>
    </location>
</feature>
<feature type="compositionally biased region" description="Basic and acidic residues" evidence="1">
    <location>
        <begin position="599"/>
        <end position="612"/>
    </location>
</feature>
<dbReference type="InterPro" id="IPR027968">
    <property type="entry name" value="JHY"/>
</dbReference>
<evidence type="ECO:0000313" key="2">
    <source>
        <dbReference type="EMBL" id="OWF55942.1"/>
    </source>
</evidence>
<feature type="region of interest" description="Disordered" evidence="1">
    <location>
        <begin position="1"/>
        <end position="154"/>
    </location>
</feature>
<feature type="compositionally biased region" description="Polar residues" evidence="1">
    <location>
        <begin position="1596"/>
        <end position="1620"/>
    </location>
</feature>
<dbReference type="PANTHER" id="PTHR14726:SF1">
    <property type="entry name" value="JHY PROTEIN HOMOLOG"/>
    <property type="match status" value="1"/>
</dbReference>
<feature type="region of interest" description="Disordered" evidence="1">
    <location>
        <begin position="1277"/>
        <end position="1469"/>
    </location>
</feature>
<feature type="compositionally biased region" description="Polar residues" evidence="1">
    <location>
        <begin position="521"/>
        <end position="546"/>
    </location>
</feature>
<feature type="compositionally biased region" description="Low complexity" evidence="1">
    <location>
        <begin position="1355"/>
        <end position="1403"/>
    </location>
</feature>
<feature type="compositionally biased region" description="Polar residues" evidence="1">
    <location>
        <begin position="1334"/>
        <end position="1350"/>
    </location>
</feature>
<dbReference type="Proteomes" id="UP000242188">
    <property type="component" value="Unassembled WGS sequence"/>
</dbReference>
<keyword evidence="3" id="KW-1185">Reference proteome</keyword>
<organism evidence="2 3">
    <name type="scientific">Mizuhopecten yessoensis</name>
    <name type="common">Japanese scallop</name>
    <name type="synonym">Patinopecten yessoensis</name>
    <dbReference type="NCBI Taxonomy" id="6573"/>
    <lineage>
        <taxon>Eukaryota</taxon>
        <taxon>Metazoa</taxon>
        <taxon>Spiralia</taxon>
        <taxon>Lophotrochozoa</taxon>
        <taxon>Mollusca</taxon>
        <taxon>Bivalvia</taxon>
        <taxon>Autobranchia</taxon>
        <taxon>Pteriomorphia</taxon>
        <taxon>Pectinida</taxon>
        <taxon>Pectinoidea</taxon>
        <taxon>Pectinidae</taxon>
        <taxon>Mizuhopecten</taxon>
    </lineage>
</organism>
<comment type="caution">
    <text evidence="2">The sequence shown here is derived from an EMBL/GenBank/DDBJ whole genome shotgun (WGS) entry which is preliminary data.</text>
</comment>
<feature type="compositionally biased region" description="Basic and acidic residues" evidence="1">
    <location>
        <begin position="95"/>
        <end position="108"/>
    </location>
</feature>
<feature type="compositionally biased region" description="Low complexity" evidence="1">
    <location>
        <begin position="1432"/>
        <end position="1443"/>
    </location>
</feature>
<proteinExistence type="predicted"/>
<feature type="compositionally biased region" description="Polar residues" evidence="1">
    <location>
        <begin position="1"/>
        <end position="17"/>
    </location>
</feature>
<feature type="compositionally biased region" description="Polar residues" evidence="1">
    <location>
        <begin position="134"/>
        <end position="152"/>
    </location>
</feature>
<feature type="compositionally biased region" description="Basic and acidic residues" evidence="1">
    <location>
        <begin position="974"/>
        <end position="991"/>
    </location>
</feature>
<feature type="compositionally biased region" description="Polar residues" evidence="1">
    <location>
        <begin position="1145"/>
        <end position="1156"/>
    </location>
</feature>
<feature type="compositionally biased region" description="Basic and acidic residues" evidence="1">
    <location>
        <begin position="687"/>
        <end position="699"/>
    </location>
</feature>
<feature type="compositionally biased region" description="Basic and acidic residues" evidence="1">
    <location>
        <begin position="327"/>
        <end position="337"/>
    </location>
</feature>
<evidence type="ECO:0000313" key="3">
    <source>
        <dbReference type="Proteomes" id="UP000242188"/>
    </source>
</evidence>
<feature type="compositionally biased region" description="Basic and acidic residues" evidence="1">
    <location>
        <begin position="827"/>
        <end position="840"/>
    </location>
</feature>
<evidence type="ECO:0000256" key="1">
    <source>
        <dbReference type="SAM" id="MobiDB-lite"/>
    </source>
</evidence>
<feature type="compositionally biased region" description="Polar residues" evidence="1">
    <location>
        <begin position="287"/>
        <end position="304"/>
    </location>
</feature>
<feature type="compositionally biased region" description="Basic and acidic residues" evidence="1">
    <location>
        <begin position="852"/>
        <end position="886"/>
    </location>
</feature>
<feature type="region of interest" description="Disordered" evidence="1">
    <location>
        <begin position="1080"/>
        <end position="1232"/>
    </location>
</feature>
<feature type="compositionally biased region" description="Polar residues" evidence="1">
    <location>
        <begin position="353"/>
        <end position="367"/>
    </location>
</feature>
<sequence>MSGSTKPRSVHSSTSGRIVTENPALLQLLRERTGDSSIGTATRPAAGGTRCVITDSSRLDNSSHSNPAYTNPVSTQLPTAVNVQTSGGSHPQLADSHRIASNDRENKLDVIPLDSNKDNCNTNSRTSVGDRDNVSGQTSSTPAGDLNISQVEQDSRTKVIPGLNLQKSKEKTSESLLSRVDSSLLNEDYSQELVTPARIRSSVIVTPSLHDKRLHDVDVHISSNANPSPASVQTHRVEGVKGTETLHAVDVTSGAGYTVRADTNTNLFNYISPHSPDHGVAAGGHNPATTQRSEGQGQPTTRQSDIVKDSLEASHDLQDSLDLEQSHQLKDSLDSDSGKNSPITGRKTYPVESPTSNKIPNINTASAHTRRKDNPNALSQVRPDSELSRGIPTPKPSSGVPDSAKSRVPQPTARSEEPATRRSTSSVYAVANPAVLAAQGDTPREGTQNAKFTPRAEQAVQRRENTQGSAKPHSIIKRESTQGSVKPQSVTKREDTRDSVKPAKLTGRQDTQDSDRAPPSGRNSSKPQVGDSVNNNAKVNSATSGRKSGRSAVSFHPEPKNRSDNSDSDEEQIRAPSSHLKERVPTPHPRSPLKPDQVTPRRDTTPQIKEWDSDGQSDTDTPKPAPAVPQPQGHSPSPVVQERRSANTTLPTVKRVYVDSPTFTPEEEDQYRFVESRLDEGQDDIEDTFRKLDKGDKVEPMATTTQAPPIQGGHPSYTRDNYDGGVYNSQYSRPPPEPQYREDYRHNVRKEIGGQGAPQGGQYIRKDSEGPGAPIPDQYSRNNNQGERPHGYDSQYSQQAQNRGYSQDVRGGGDNQGDPRVQPPAARDTRQDNRYEDRNRVMSQNKGQGQNDRYEDKNAGYGRYEDRNEQPQYDDRNRHDRYEDRNQYNSYNRGDRGQEDRNDPPQYQDGRQGPAHLETNDRNRYDDRPTYNDQQNRGRNEAEQYDDHNDNYRQPRSLIQNGYEPEEDEQQLIKQEEEYQAHLQSRLRDQAQQDEEFVIPKLPLEDSLEDPWQNPPPPPPQQAYQEPSGPYGYDERETERMEIVNPPPVKYDFVENNKVDYGKVPDKSYAYLLERKKEGENKLDSVFITPKLRSKKTTRNNVTSNKSRGDSPPDDYIPSENASMAEALWAKRSTALEKKKDAKQTNKSKTASGTSLRKNRGLQKYSSENGLVRQPLYSQGQSQGRQPVHMYGTPTRNHYLEPLENKANRPKPSDRMDGQGMPPASFKPIDLKPVTQEIVTEDGQRISVDINLKVLSPRGEGGDPRGIPQVSAEVLHGSQATGGVRPVGTQYYPGAYEGQDLAQDPYRQQYYQSPPGPPPGLPPGLSPAEPYNFDYSQAQDQENQLPPQRNQDYEPQYQPQGSPPYQSQPHQTQAPYQTQRPYQTQQSQPHQTQRPYQTQQSQPPEVPAPQTQSPQYQRHPSYEQQSHPVYDQQQQGYSQQPSYEAEPKHQSPNPYPKIPPISAGTEDRFATGPIRVELEGYSAIHQKNRQKDPNEQPWYQVYTLSDYKKLKKEMDAGRGPLGPDMENETFKEKLEKKHKQNEYARLVMERNRQELLDRKPVQRRQPSHDQREENKRRAALDYAKNVPKPVVKAKPSQYNSYEVSSQLSPLNKKGNQSPVKTQPPIEVVDLNKLQQRHEEEKQNVAMIKQNIPQKV</sequence>
<dbReference type="GO" id="GO:0035082">
    <property type="term" value="P:axoneme assembly"/>
    <property type="evidence" value="ECO:0007669"/>
    <property type="project" value="TreeGrafter"/>
</dbReference>
<dbReference type="OrthoDB" id="10057281at2759"/>
<name>A0A210R4L1_MIZYE</name>
<feature type="compositionally biased region" description="Basic and acidic residues" evidence="1">
    <location>
        <begin position="1551"/>
        <end position="1579"/>
    </location>
</feature>
<feature type="compositionally biased region" description="Polar residues" evidence="1">
    <location>
        <begin position="481"/>
        <end position="490"/>
    </location>
</feature>
<feature type="region of interest" description="Disordered" evidence="1">
    <location>
        <begin position="269"/>
        <end position="305"/>
    </location>
</feature>
<dbReference type="PANTHER" id="PTHR14726">
    <property type="entry name" value="JHY PROTEIN HOMOLOG"/>
    <property type="match status" value="1"/>
</dbReference>
<feature type="compositionally biased region" description="Basic and acidic residues" evidence="1">
    <location>
        <begin position="893"/>
        <end position="903"/>
    </location>
</feature>
<feature type="compositionally biased region" description="Basic and acidic residues" evidence="1">
    <location>
        <begin position="739"/>
        <end position="752"/>
    </location>
</feature>
<feature type="compositionally biased region" description="Basic and acidic residues" evidence="1">
    <location>
        <begin position="1134"/>
        <end position="1144"/>
    </location>
</feature>
<reference evidence="2 3" key="1">
    <citation type="journal article" date="2017" name="Nat. Ecol. Evol.">
        <title>Scallop genome provides insights into evolution of bilaterian karyotype and development.</title>
        <authorList>
            <person name="Wang S."/>
            <person name="Zhang J."/>
            <person name="Jiao W."/>
            <person name="Li J."/>
            <person name="Xun X."/>
            <person name="Sun Y."/>
            <person name="Guo X."/>
            <person name="Huan P."/>
            <person name="Dong B."/>
            <person name="Zhang L."/>
            <person name="Hu X."/>
            <person name="Sun X."/>
            <person name="Wang J."/>
            <person name="Zhao C."/>
            <person name="Wang Y."/>
            <person name="Wang D."/>
            <person name="Huang X."/>
            <person name="Wang R."/>
            <person name="Lv J."/>
            <person name="Li Y."/>
            <person name="Zhang Z."/>
            <person name="Liu B."/>
            <person name="Lu W."/>
            <person name="Hui Y."/>
            <person name="Liang J."/>
            <person name="Zhou Z."/>
            <person name="Hou R."/>
            <person name="Li X."/>
            <person name="Liu Y."/>
            <person name="Li H."/>
            <person name="Ning X."/>
            <person name="Lin Y."/>
            <person name="Zhao L."/>
            <person name="Xing Q."/>
            <person name="Dou J."/>
            <person name="Li Y."/>
            <person name="Mao J."/>
            <person name="Guo H."/>
            <person name="Dou H."/>
            <person name="Li T."/>
            <person name="Mu C."/>
            <person name="Jiang W."/>
            <person name="Fu Q."/>
            <person name="Fu X."/>
            <person name="Miao Y."/>
            <person name="Liu J."/>
            <person name="Yu Q."/>
            <person name="Li R."/>
            <person name="Liao H."/>
            <person name="Li X."/>
            <person name="Kong Y."/>
            <person name="Jiang Z."/>
            <person name="Chourrout D."/>
            <person name="Li R."/>
            <person name="Bao Z."/>
        </authorList>
    </citation>
    <scope>NUCLEOTIDE SEQUENCE [LARGE SCALE GENOMIC DNA]</scope>
    <source>
        <strain evidence="2 3">PY_sf001</strain>
    </source>
</reference>
<accession>A0A210R4L1</accession>
<feature type="region of interest" description="Disordered" evidence="1">
    <location>
        <begin position="1551"/>
        <end position="1626"/>
    </location>
</feature>
<protein>
    <submittedName>
        <fullName evidence="2">Uncharacterized protein</fullName>
    </submittedName>
</protein>
<feature type="compositionally biased region" description="Low complexity" evidence="1">
    <location>
        <begin position="1586"/>
        <end position="1595"/>
    </location>
</feature>
<feature type="compositionally biased region" description="Basic and acidic residues" evidence="1">
    <location>
        <begin position="491"/>
        <end position="501"/>
    </location>
</feature>
<dbReference type="EMBL" id="NEDP02000428">
    <property type="protein sequence ID" value="OWF55942.1"/>
    <property type="molecule type" value="Genomic_DNA"/>
</dbReference>
<feature type="compositionally biased region" description="Basic and acidic residues" evidence="1">
    <location>
        <begin position="918"/>
        <end position="953"/>
    </location>
</feature>
<feature type="compositionally biased region" description="Polar residues" evidence="1">
    <location>
        <begin position="794"/>
        <end position="805"/>
    </location>
</feature>
<feature type="compositionally biased region" description="Polar residues" evidence="1">
    <location>
        <begin position="118"/>
        <end position="127"/>
    </location>
</feature>
<dbReference type="Pfam" id="PF15261">
    <property type="entry name" value="JHY"/>
    <property type="match status" value="1"/>
</dbReference>
<feature type="compositionally biased region" description="Polar residues" evidence="1">
    <location>
        <begin position="1409"/>
        <end position="1427"/>
    </location>
</feature>
<feature type="compositionally biased region" description="Polar residues" evidence="1">
    <location>
        <begin position="1176"/>
        <end position="1185"/>
    </location>
</feature>
<feature type="compositionally biased region" description="Pro residues" evidence="1">
    <location>
        <begin position="1314"/>
        <end position="1325"/>
    </location>
</feature>
<feature type="compositionally biased region" description="Polar residues" evidence="1">
    <location>
        <begin position="54"/>
        <end position="89"/>
    </location>
</feature>
<feature type="region of interest" description="Disordered" evidence="1">
    <location>
        <begin position="327"/>
        <end position="1036"/>
    </location>
</feature>
<feature type="compositionally biased region" description="Basic and acidic residues" evidence="1">
    <location>
        <begin position="1198"/>
        <end position="1217"/>
    </location>
</feature>
<feature type="compositionally biased region" description="Polar residues" evidence="1">
    <location>
        <begin position="841"/>
        <end position="851"/>
    </location>
</feature>